<proteinExistence type="predicted"/>
<dbReference type="PATRIC" id="fig|1210908.3.peg.3116"/>
<dbReference type="Pfam" id="PF02350">
    <property type="entry name" value="Epimerase_2"/>
    <property type="match status" value="1"/>
</dbReference>
<evidence type="ECO:0000259" key="1">
    <source>
        <dbReference type="Pfam" id="PF02350"/>
    </source>
</evidence>
<dbReference type="EMBL" id="ALJD01000009">
    <property type="protein sequence ID" value="EJN57840.1"/>
    <property type="molecule type" value="Genomic_DNA"/>
</dbReference>
<reference evidence="2 3" key="1">
    <citation type="journal article" date="2012" name="J. Bacteriol.">
        <title>Draft Genome Sequence of the Extremely Halophilic Archaeon Halogranum salarium B-1T.</title>
        <authorList>
            <person name="Kim K.K."/>
            <person name="Lee K.C."/>
            <person name="Lee J.S."/>
        </authorList>
    </citation>
    <scope>NUCLEOTIDE SEQUENCE [LARGE SCALE GENOMIC DNA]</scope>
    <source>
        <strain evidence="2 3">B-1</strain>
    </source>
</reference>
<dbReference type="Proteomes" id="UP000007813">
    <property type="component" value="Unassembled WGS sequence"/>
</dbReference>
<protein>
    <recommendedName>
        <fullName evidence="1">UDP-N-acetylglucosamine 2-epimerase domain-containing protein</fullName>
    </recommendedName>
</protein>
<dbReference type="SUPFAM" id="SSF53756">
    <property type="entry name" value="UDP-Glycosyltransferase/glycogen phosphorylase"/>
    <property type="match status" value="1"/>
</dbReference>
<dbReference type="PANTHER" id="PTHR43174:SF1">
    <property type="entry name" value="UDP-N-ACETYLGLUCOSAMINE 2-EPIMERASE"/>
    <property type="match status" value="1"/>
</dbReference>
<accession>J2ZB12</accession>
<dbReference type="InterPro" id="IPR029767">
    <property type="entry name" value="WecB-like"/>
</dbReference>
<gene>
    <name evidence="2" type="ORF">HSB1_32570</name>
</gene>
<dbReference type="CDD" id="cd03786">
    <property type="entry name" value="GTB_UDP-GlcNAc_2-Epimerase"/>
    <property type="match status" value="1"/>
</dbReference>
<evidence type="ECO:0000313" key="3">
    <source>
        <dbReference type="Proteomes" id="UP000007813"/>
    </source>
</evidence>
<comment type="caution">
    <text evidence="2">The sequence shown here is derived from an EMBL/GenBank/DDBJ whole genome shotgun (WGS) entry which is preliminary data.</text>
</comment>
<dbReference type="InterPro" id="IPR003331">
    <property type="entry name" value="UDP_GlcNAc_Epimerase_2_dom"/>
</dbReference>
<feature type="domain" description="UDP-N-acetylglucosamine 2-epimerase" evidence="1">
    <location>
        <begin position="77"/>
        <end position="410"/>
    </location>
</feature>
<name>J2ZB12_9EURY</name>
<dbReference type="AlphaFoldDB" id="J2ZB12"/>
<dbReference type="Gene3D" id="3.40.50.2000">
    <property type="entry name" value="Glycogen Phosphorylase B"/>
    <property type="match status" value="2"/>
</dbReference>
<dbReference type="eggNOG" id="arCOG01392">
    <property type="taxonomic scope" value="Archaea"/>
</dbReference>
<organism evidence="2 3">
    <name type="scientific">Halogranum salarium B-1</name>
    <dbReference type="NCBI Taxonomy" id="1210908"/>
    <lineage>
        <taxon>Archaea</taxon>
        <taxon>Methanobacteriati</taxon>
        <taxon>Methanobacteriota</taxon>
        <taxon>Stenosarchaea group</taxon>
        <taxon>Halobacteria</taxon>
        <taxon>Halobacteriales</taxon>
        <taxon>Haloferacaceae</taxon>
    </lineage>
</organism>
<sequence length="416" mass="45367">MGDTITGRCYSVCRYKVCHFAVLSLSITFQELLSKTYIPLIREVDVMTDPTGDDVPTVLVVVGTRPEIVKLAPVIRNLRRTDALDDALVHTGQHYDDELSGSFFETLSLPAPDVSLDVGSSDQSRQTADALAGLGDVLRSRDPDVVLAQGDTNTVLAAALATSKHTARFGHVEAGIRSFDRSMPEEVNRVVADRVSDWLFAPTSTAVDNLAAEGLTEGVVETGNTVVDACLRHRELAAESSDVLDRFDLAADEYVLSTIHRPRNTDDRERLRTIVETLDSAPYPVVLPAHPRLQNALDELNVEPSGSLRVVDPLDYLDFLALLTAARLVVTDSGGVQEEASILEVPCLTVRPNTERPETVDAGVNELVEPTALGDRLRRLCARDDERREMTGAPTLYGDGEAARRIVDTLVEELEA</sequence>
<dbReference type="NCBIfam" id="TIGR00236">
    <property type="entry name" value="wecB"/>
    <property type="match status" value="1"/>
</dbReference>
<dbReference type="PANTHER" id="PTHR43174">
    <property type="entry name" value="UDP-N-ACETYLGLUCOSAMINE 2-EPIMERASE"/>
    <property type="match status" value="1"/>
</dbReference>
<evidence type="ECO:0000313" key="2">
    <source>
        <dbReference type="EMBL" id="EJN57840.1"/>
    </source>
</evidence>